<dbReference type="AlphaFoldDB" id="A0A1G2FZV6"/>
<organism evidence="2 3">
    <name type="scientific">Candidatus Ryanbacteria bacterium RIFCSPHIGHO2_01_45_13</name>
    <dbReference type="NCBI Taxonomy" id="1802112"/>
    <lineage>
        <taxon>Bacteria</taxon>
        <taxon>Candidatus Ryaniibacteriota</taxon>
    </lineage>
</organism>
<proteinExistence type="predicted"/>
<name>A0A1G2FZV6_9BACT</name>
<comment type="caution">
    <text evidence="2">The sequence shown here is derived from an EMBL/GenBank/DDBJ whole genome shotgun (WGS) entry which is preliminary data.</text>
</comment>
<feature type="transmembrane region" description="Helical" evidence="1">
    <location>
        <begin position="6"/>
        <end position="25"/>
    </location>
</feature>
<evidence type="ECO:0000256" key="1">
    <source>
        <dbReference type="SAM" id="Phobius"/>
    </source>
</evidence>
<keyword evidence="1" id="KW-0812">Transmembrane</keyword>
<keyword evidence="1" id="KW-1133">Transmembrane helix</keyword>
<evidence type="ECO:0000313" key="3">
    <source>
        <dbReference type="Proteomes" id="UP000176700"/>
    </source>
</evidence>
<sequence>MGKSASPADIIGLIIIFRMGLFDFLKGKKGEKNTSVTGELQEEAFTCAKCGKVKKEIEGNYVLEGSAFCCKECCGDPAKGEHKQKTDKVCEFC</sequence>
<accession>A0A1G2FZV6</accession>
<dbReference type="Proteomes" id="UP000176700">
    <property type="component" value="Unassembled WGS sequence"/>
</dbReference>
<protein>
    <recommendedName>
        <fullName evidence="4">TRASH domain-containing protein</fullName>
    </recommendedName>
</protein>
<reference evidence="2 3" key="1">
    <citation type="journal article" date="2016" name="Nat. Commun.">
        <title>Thousands of microbial genomes shed light on interconnected biogeochemical processes in an aquifer system.</title>
        <authorList>
            <person name="Anantharaman K."/>
            <person name="Brown C.T."/>
            <person name="Hug L.A."/>
            <person name="Sharon I."/>
            <person name="Castelle C.J."/>
            <person name="Probst A.J."/>
            <person name="Thomas B.C."/>
            <person name="Singh A."/>
            <person name="Wilkins M.J."/>
            <person name="Karaoz U."/>
            <person name="Brodie E.L."/>
            <person name="Williams K.H."/>
            <person name="Hubbard S.S."/>
            <person name="Banfield J.F."/>
        </authorList>
    </citation>
    <scope>NUCLEOTIDE SEQUENCE [LARGE SCALE GENOMIC DNA]</scope>
</reference>
<gene>
    <name evidence="2" type="ORF">A2W41_00335</name>
</gene>
<evidence type="ECO:0000313" key="2">
    <source>
        <dbReference type="EMBL" id="OGZ43128.1"/>
    </source>
</evidence>
<dbReference type="EMBL" id="MHNI01000011">
    <property type="protein sequence ID" value="OGZ43128.1"/>
    <property type="molecule type" value="Genomic_DNA"/>
</dbReference>
<evidence type="ECO:0008006" key="4">
    <source>
        <dbReference type="Google" id="ProtNLM"/>
    </source>
</evidence>
<keyword evidence="1" id="KW-0472">Membrane</keyword>